<dbReference type="Proteomes" id="UP001500279">
    <property type="component" value="Unassembled WGS sequence"/>
</dbReference>
<dbReference type="InterPro" id="IPR019238">
    <property type="entry name" value="AbiEi_2"/>
</dbReference>
<organism evidence="1 2">
    <name type="scientific">Ideonella azotifigens</name>
    <dbReference type="NCBI Taxonomy" id="513160"/>
    <lineage>
        <taxon>Bacteria</taxon>
        <taxon>Pseudomonadati</taxon>
        <taxon>Pseudomonadota</taxon>
        <taxon>Betaproteobacteria</taxon>
        <taxon>Burkholderiales</taxon>
        <taxon>Sphaerotilaceae</taxon>
        <taxon>Ideonella</taxon>
    </lineage>
</organism>
<sequence>MSGILHDDSDLVAALLEALTSATQLHCLARRDGVRFRDGHEDVRELDAALQVRMPDGQVLELAIETRRTAYPRDVRLAVEQLRAYEGSRTEAARQVPVLLVVAADHLSQGSREALRKAGINYFDTSGTLYFHHGTWLVDIERAPQALPGRRIGSVFSGAREQVVHAMLMHWHRTAGRDFISGAELAQMAATSAYTVSKTMQEMERQDWVQSTGAGPTQRRRISRPAELLDAWAAVWAARSEVRSRWYGFAPEGITSALAKGLVERNGWVLTGAAAANLLVPTLTSVDRAVVVVPPGKGEDWAEGLKLKPADKGANFMFIEREGAALLFAEELPDHPGLRAASPFVQYLDLLDGVGRNKELAAEFRQRYLKLDEASDV</sequence>
<evidence type="ECO:0008006" key="3">
    <source>
        <dbReference type="Google" id="ProtNLM"/>
    </source>
</evidence>
<evidence type="ECO:0000313" key="1">
    <source>
        <dbReference type="EMBL" id="GAA0740916.1"/>
    </source>
</evidence>
<dbReference type="SUPFAM" id="SSF46785">
    <property type="entry name" value="Winged helix' DNA-binding domain"/>
    <property type="match status" value="1"/>
</dbReference>
<keyword evidence="2" id="KW-1185">Reference proteome</keyword>
<comment type="caution">
    <text evidence="1">The sequence shown here is derived from an EMBL/GenBank/DDBJ whole genome shotgun (WGS) entry which is preliminary data.</text>
</comment>
<dbReference type="EMBL" id="BAAAEW010000003">
    <property type="protein sequence ID" value="GAA0740916.1"/>
    <property type="molecule type" value="Genomic_DNA"/>
</dbReference>
<reference evidence="1 2" key="1">
    <citation type="journal article" date="2019" name="Int. J. Syst. Evol. Microbiol.">
        <title>The Global Catalogue of Microorganisms (GCM) 10K type strain sequencing project: providing services to taxonomists for standard genome sequencing and annotation.</title>
        <authorList>
            <consortium name="The Broad Institute Genomics Platform"/>
            <consortium name="The Broad Institute Genome Sequencing Center for Infectious Disease"/>
            <person name="Wu L."/>
            <person name="Ma J."/>
        </authorList>
    </citation>
    <scope>NUCLEOTIDE SEQUENCE [LARGE SCALE GENOMIC DNA]</scope>
    <source>
        <strain evidence="1 2">JCM 15503</strain>
    </source>
</reference>
<dbReference type="Pfam" id="PF09952">
    <property type="entry name" value="AbiEi_2"/>
    <property type="match status" value="1"/>
</dbReference>
<gene>
    <name evidence="1" type="ORF">GCM10009107_03010</name>
</gene>
<name>A0ABN1JJN8_9BURK</name>
<evidence type="ECO:0000313" key="2">
    <source>
        <dbReference type="Proteomes" id="UP001500279"/>
    </source>
</evidence>
<dbReference type="InterPro" id="IPR036390">
    <property type="entry name" value="WH_DNA-bd_sf"/>
</dbReference>
<proteinExistence type="predicted"/>
<protein>
    <recommendedName>
        <fullName evidence="3">MarR family transcriptional regulator</fullName>
    </recommendedName>
</protein>
<accession>A0ABN1JJN8</accession>
<dbReference type="RefSeq" id="WP_141286874.1">
    <property type="nucleotide sequence ID" value="NZ_VIDT01000088.1"/>
</dbReference>